<evidence type="ECO:0000256" key="5">
    <source>
        <dbReference type="ARBA" id="ARBA00023015"/>
    </source>
</evidence>
<keyword evidence="2" id="KW-0479">Metal-binding</keyword>
<evidence type="ECO:0000313" key="8">
    <source>
        <dbReference type="EMBL" id="KAJ8747088.1"/>
    </source>
</evidence>
<keyword evidence="3" id="KW-0863">Zinc-finger</keyword>
<keyword evidence="5" id="KW-0805">Transcription regulation</keyword>
<comment type="caution">
    <text evidence="8">The sequence shown here is derived from an EMBL/GenBank/DDBJ whole genome shotgun (WGS) entry which is preliminary data.</text>
</comment>
<evidence type="ECO:0000256" key="3">
    <source>
        <dbReference type="ARBA" id="ARBA00022771"/>
    </source>
</evidence>
<dbReference type="EMBL" id="JAIWQS010000238">
    <property type="protein sequence ID" value="KAJ8747088.1"/>
    <property type="molecule type" value="Genomic_DNA"/>
</dbReference>
<evidence type="ECO:0000256" key="1">
    <source>
        <dbReference type="ARBA" id="ARBA00004123"/>
    </source>
</evidence>
<evidence type="ECO:0000256" key="4">
    <source>
        <dbReference type="ARBA" id="ARBA00022833"/>
    </source>
</evidence>
<dbReference type="Proteomes" id="UP001159364">
    <property type="component" value="Unassembled WGS sequence"/>
</dbReference>
<proteinExistence type="predicted"/>
<comment type="subcellular location">
    <subcellularLocation>
        <location evidence="1">Nucleus</location>
    </subcellularLocation>
</comment>
<evidence type="ECO:0000313" key="9">
    <source>
        <dbReference type="Proteomes" id="UP001159364"/>
    </source>
</evidence>
<protein>
    <submittedName>
        <fullName evidence="8">Uncharacterized protein</fullName>
    </submittedName>
</protein>
<keyword evidence="6" id="KW-0804">Transcription</keyword>
<keyword evidence="7" id="KW-0539">Nucleus</keyword>
<evidence type="ECO:0000256" key="7">
    <source>
        <dbReference type="ARBA" id="ARBA00023242"/>
    </source>
</evidence>
<dbReference type="PANTHER" id="PTHR45801:SF94">
    <property type="entry name" value="ZINC FINGER PROTEIN 10"/>
    <property type="match status" value="1"/>
</dbReference>
<evidence type="ECO:0000256" key="6">
    <source>
        <dbReference type="ARBA" id="ARBA00023163"/>
    </source>
</evidence>
<evidence type="ECO:0000256" key="2">
    <source>
        <dbReference type="ARBA" id="ARBA00022723"/>
    </source>
</evidence>
<accession>A0AAV8S4K4</accession>
<dbReference type="GO" id="GO:0008270">
    <property type="term" value="F:zinc ion binding"/>
    <property type="evidence" value="ECO:0007669"/>
    <property type="project" value="UniProtKB-KW"/>
</dbReference>
<dbReference type="PANTHER" id="PTHR45801">
    <property type="entry name" value="OS07G0101800 PROTEIN"/>
    <property type="match status" value="1"/>
</dbReference>
<keyword evidence="4" id="KW-0862">Zinc</keyword>
<dbReference type="AlphaFoldDB" id="A0AAV8S4K4"/>
<dbReference type="GO" id="GO:0005634">
    <property type="term" value="C:nucleus"/>
    <property type="evidence" value="ECO:0007669"/>
    <property type="project" value="UniProtKB-SubCell"/>
</dbReference>
<gene>
    <name evidence="8" type="ORF">K2173_008887</name>
</gene>
<sequence length="241" mass="26813">MGRASFAEDAAGPLGGFIWPPRSYSCSFCRREFRSAQALGAISNPDNEILHHEHPNHLNNPNSSLGFQYSPHMYTLAYNHNPNNYVHGAIPSSSTPSRVSSSTPTQENVYVKSFFPISSSSSQQNLPLPDKYCHVSDPQSDGDKNSRIVESGHSDQVDYVKPDLSMSLNLLVRRTRPASSGDEHEETIGCKRRRTDATSLRLFLKSNSVDEHDIQSEVKLSPCSIEELDLELRLGEIPKVK</sequence>
<keyword evidence="9" id="KW-1185">Reference proteome</keyword>
<organism evidence="8 9">
    <name type="scientific">Erythroxylum novogranatense</name>
    <dbReference type="NCBI Taxonomy" id="1862640"/>
    <lineage>
        <taxon>Eukaryota</taxon>
        <taxon>Viridiplantae</taxon>
        <taxon>Streptophyta</taxon>
        <taxon>Embryophyta</taxon>
        <taxon>Tracheophyta</taxon>
        <taxon>Spermatophyta</taxon>
        <taxon>Magnoliopsida</taxon>
        <taxon>eudicotyledons</taxon>
        <taxon>Gunneridae</taxon>
        <taxon>Pentapetalae</taxon>
        <taxon>rosids</taxon>
        <taxon>fabids</taxon>
        <taxon>Malpighiales</taxon>
        <taxon>Erythroxylaceae</taxon>
        <taxon>Erythroxylum</taxon>
    </lineage>
</organism>
<reference evidence="8 9" key="1">
    <citation type="submission" date="2021-09" db="EMBL/GenBank/DDBJ databases">
        <title>Genomic insights and catalytic innovation underlie evolution of tropane alkaloids biosynthesis.</title>
        <authorList>
            <person name="Wang Y.-J."/>
            <person name="Tian T."/>
            <person name="Huang J.-P."/>
            <person name="Huang S.-X."/>
        </authorList>
    </citation>
    <scope>NUCLEOTIDE SEQUENCE [LARGE SCALE GENOMIC DNA]</scope>
    <source>
        <strain evidence="8">KIB-2018</strain>
        <tissue evidence="8">Leaf</tissue>
    </source>
</reference>
<dbReference type="InterPro" id="IPR052426">
    <property type="entry name" value="Plant_dev_regulator"/>
</dbReference>
<name>A0AAV8S4K4_9ROSI</name>